<evidence type="ECO:0000256" key="3">
    <source>
        <dbReference type="ARBA" id="ARBA00012438"/>
    </source>
</evidence>
<keyword evidence="5 14" id="KW-0808">Transferase</keyword>
<dbReference type="OrthoDB" id="9804645at2"/>
<dbReference type="InterPro" id="IPR036890">
    <property type="entry name" value="HATPase_C_sf"/>
</dbReference>
<keyword evidence="9" id="KW-0902">Two-component regulatory system</keyword>
<dbReference type="CDD" id="cd00082">
    <property type="entry name" value="HisKA"/>
    <property type="match status" value="1"/>
</dbReference>
<dbReference type="PANTHER" id="PTHR45436:SF15">
    <property type="entry name" value="SENSOR HISTIDINE KINASE CUSS"/>
    <property type="match status" value="1"/>
</dbReference>
<keyword evidence="8 11" id="KW-1133">Transmembrane helix</keyword>
<dbReference type="Pfam" id="PF02518">
    <property type="entry name" value="HATPase_c"/>
    <property type="match status" value="1"/>
</dbReference>
<comment type="subcellular location">
    <subcellularLocation>
        <location evidence="2">Membrane</location>
        <topology evidence="2">Multi-pass membrane protein</topology>
    </subcellularLocation>
</comment>
<dbReference type="InterPro" id="IPR050428">
    <property type="entry name" value="TCS_sensor_his_kinase"/>
</dbReference>
<dbReference type="Gene3D" id="3.30.565.10">
    <property type="entry name" value="Histidine kinase-like ATPase, C-terminal domain"/>
    <property type="match status" value="1"/>
</dbReference>
<evidence type="ECO:0000256" key="4">
    <source>
        <dbReference type="ARBA" id="ARBA00022553"/>
    </source>
</evidence>
<evidence type="ECO:0000256" key="6">
    <source>
        <dbReference type="ARBA" id="ARBA00022692"/>
    </source>
</evidence>
<dbReference type="Proteomes" id="UP000289465">
    <property type="component" value="Unassembled WGS sequence"/>
</dbReference>
<evidence type="ECO:0000256" key="7">
    <source>
        <dbReference type="ARBA" id="ARBA00022777"/>
    </source>
</evidence>
<dbReference type="SMART" id="SM00304">
    <property type="entry name" value="HAMP"/>
    <property type="match status" value="1"/>
</dbReference>
<dbReference type="GO" id="GO:0005886">
    <property type="term" value="C:plasma membrane"/>
    <property type="evidence" value="ECO:0007669"/>
    <property type="project" value="TreeGrafter"/>
</dbReference>
<dbReference type="AlphaFoldDB" id="A0A446CN86"/>
<evidence type="ECO:0000256" key="10">
    <source>
        <dbReference type="ARBA" id="ARBA00023136"/>
    </source>
</evidence>
<dbReference type="InterPro" id="IPR004358">
    <property type="entry name" value="Sig_transdc_His_kin-like_C"/>
</dbReference>
<dbReference type="InterPro" id="IPR003660">
    <property type="entry name" value="HAMP_dom"/>
</dbReference>
<dbReference type="EMBL" id="UFQC01000018">
    <property type="protein sequence ID" value="SSW69372.1"/>
    <property type="molecule type" value="Genomic_DNA"/>
</dbReference>
<dbReference type="RefSeq" id="WP_129242132.1">
    <property type="nucleotide sequence ID" value="NZ_UFQC01000018.1"/>
</dbReference>
<accession>A0A446CN86</accession>
<dbReference type="SMART" id="SM00388">
    <property type="entry name" value="HisKA"/>
    <property type="match status" value="1"/>
</dbReference>
<feature type="transmembrane region" description="Helical" evidence="11">
    <location>
        <begin position="12"/>
        <end position="38"/>
    </location>
</feature>
<keyword evidence="10 11" id="KW-0472">Membrane</keyword>
<feature type="domain" description="Histidine kinase" evidence="12">
    <location>
        <begin position="251"/>
        <end position="462"/>
    </location>
</feature>
<evidence type="ECO:0000256" key="5">
    <source>
        <dbReference type="ARBA" id="ARBA00022679"/>
    </source>
</evidence>
<evidence type="ECO:0000259" key="13">
    <source>
        <dbReference type="PROSITE" id="PS50885"/>
    </source>
</evidence>
<dbReference type="PROSITE" id="PS50109">
    <property type="entry name" value="HIS_KIN"/>
    <property type="match status" value="1"/>
</dbReference>
<dbReference type="SMART" id="SM00387">
    <property type="entry name" value="HATPase_c"/>
    <property type="match status" value="1"/>
</dbReference>
<evidence type="ECO:0000256" key="8">
    <source>
        <dbReference type="ARBA" id="ARBA00022989"/>
    </source>
</evidence>
<evidence type="ECO:0000313" key="14">
    <source>
        <dbReference type="EMBL" id="SSW69372.1"/>
    </source>
</evidence>
<keyword evidence="6 11" id="KW-0812">Transmembrane</keyword>
<dbReference type="Gene3D" id="1.10.287.130">
    <property type="match status" value="1"/>
</dbReference>
<evidence type="ECO:0000256" key="1">
    <source>
        <dbReference type="ARBA" id="ARBA00000085"/>
    </source>
</evidence>
<reference evidence="14 15" key="1">
    <citation type="submission" date="2018-07" db="EMBL/GenBank/DDBJ databases">
        <authorList>
            <person name="Peeters C."/>
        </authorList>
    </citation>
    <scope>NUCLEOTIDE SEQUENCE [LARGE SCALE GENOMIC DNA]</scope>
    <source>
        <strain evidence="14 15">LMG 30378</strain>
    </source>
</reference>
<protein>
    <recommendedName>
        <fullName evidence="3">histidine kinase</fullName>
        <ecNumber evidence="3">2.7.13.3</ecNumber>
    </recommendedName>
</protein>
<evidence type="ECO:0000313" key="15">
    <source>
        <dbReference type="Proteomes" id="UP000289465"/>
    </source>
</evidence>
<organism evidence="14 15">
    <name type="scientific">Achromobacter veterisilvae</name>
    <dbReference type="NCBI Taxonomy" id="2069367"/>
    <lineage>
        <taxon>Bacteria</taxon>
        <taxon>Pseudomonadati</taxon>
        <taxon>Pseudomonadota</taxon>
        <taxon>Betaproteobacteria</taxon>
        <taxon>Burkholderiales</taxon>
        <taxon>Alcaligenaceae</taxon>
        <taxon>Achromobacter</taxon>
    </lineage>
</organism>
<dbReference type="InterPro" id="IPR003661">
    <property type="entry name" value="HisK_dim/P_dom"/>
</dbReference>
<dbReference type="EC" id="2.7.13.3" evidence="3"/>
<dbReference type="Pfam" id="PF00672">
    <property type="entry name" value="HAMP"/>
    <property type="match status" value="1"/>
</dbReference>
<dbReference type="PROSITE" id="PS50885">
    <property type="entry name" value="HAMP"/>
    <property type="match status" value="1"/>
</dbReference>
<evidence type="ECO:0000256" key="11">
    <source>
        <dbReference type="SAM" id="Phobius"/>
    </source>
</evidence>
<dbReference type="InterPro" id="IPR003594">
    <property type="entry name" value="HATPase_dom"/>
</dbReference>
<feature type="domain" description="HAMP" evidence="13">
    <location>
        <begin position="188"/>
        <end position="243"/>
    </location>
</feature>
<sequence length="463" mass="51576">MAWLPARSLFWRAFLTFWSAMAVILVCGMMLTAAVAWYRFNSLDGLNPASLTRDAAQIARTQGKDGLERWVQAMDQRYSALKIYIMDAQDADILGRRLPTRMHDWLTSYRAAPDRPSQADDVPAAPEAERVSWWEPQWLALPDGTELLMLFLPFDSSHWEVLELSPVALALLLFALAVTAPFCWALTRHVAAPLTQLRQTTHALSAGRLDAQTPPKLARRQDELGLLARDFNAMADRLKAFVDTREQLLHNIAHELRSPLARLRLAAELARRKDERQDLQLDRIERECERLDSLVGNTLRLARLGALPVPTDTLDLAEVVSAVVEDARYEAGGRQIRIDWDEHPAVPLIGDRCSLASAIENVLRNALRFAPAHSTIRVRLLVSAREACLEIEDRGPGVAHDELESLFEPFYRTTSGARKPGSGAGLGLSIAQAAVAAHKGRMSARNLSPQGLSVRLELPRLHA</sequence>
<dbReference type="InterPro" id="IPR005467">
    <property type="entry name" value="His_kinase_dom"/>
</dbReference>
<name>A0A446CN86_9BURK</name>
<feature type="transmembrane region" description="Helical" evidence="11">
    <location>
        <begin position="167"/>
        <end position="187"/>
    </location>
</feature>
<comment type="catalytic activity">
    <reaction evidence="1">
        <text>ATP + protein L-histidine = ADP + protein N-phospho-L-histidine.</text>
        <dbReference type="EC" id="2.7.13.3"/>
    </reaction>
</comment>
<dbReference type="PANTHER" id="PTHR45436">
    <property type="entry name" value="SENSOR HISTIDINE KINASE YKOH"/>
    <property type="match status" value="1"/>
</dbReference>
<evidence type="ECO:0000259" key="12">
    <source>
        <dbReference type="PROSITE" id="PS50109"/>
    </source>
</evidence>
<dbReference type="Gene3D" id="1.10.8.500">
    <property type="entry name" value="HAMP domain in histidine kinase"/>
    <property type="match status" value="1"/>
</dbReference>
<dbReference type="SUPFAM" id="SSF158472">
    <property type="entry name" value="HAMP domain-like"/>
    <property type="match status" value="1"/>
</dbReference>
<dbReference type="PRINTS" id="PR00344">
    <property type="entry name" value="BCTRLSENSOR"/>
</dbReference>
<evidence type="ECO:0000256" key="2">
    <source>
        <dbReference type="ARBA" id="ARBA00004141"/>
    </source>
</evidence>
<dbReference type="InterPro" id="IPR036097">
    <property type="entry name" value="HisK_dim/P_sf"/>
</dbReference>
<keyword evidence="4" id="KW-0597">Phosphoprotein</keyword>
<dbReference type="Pfam" id="PF00512">
    <property type="entry name" value="HisKA"/>
    <property type="match status" value="1"/>
</dbReference>
<dbReference type="CDD" id="cd06225">
    <property type="entry name" value="HAMP"/>
    <property type="match status" value="1"/>
</dbReference>
<proteinExistence type="predicted"/>
<dbReference type="SUPFAM" id="SSF55874">
    <property type="entry name" value="ATPase domain of HSP90 chaperone/DNA topoisomerase II/histidine kinase"/>
    <property type="match status" value="1"/>
</dbReference>
<dbReference type="SUPFAM" id="SSF47384">
    <property type="entry name" value="Homodimeric domain of signal transducing histidine kinase"/>
    <property type="match status" value="1"/>
</dbReference>
<keyword evidence="7 14" id="KW-0418">Kinase</keyword>
<gene>
    <name evidence="14" type="primary">cpxA</name>
    <name evidence="14" type="ORF">AVE30378_03451</name>
</gene>
<dbReference type="GO" id="GO:0000155">
    <property type="term" value="F:phosphorelay sensor kinase activity"/>
    <property type="evidence" value="ECO:0007669"/>
    <property type="project" value="InterPro"/>
</dbReference>
<evidence type="ECO:0000256" key="9">
    <source>
        <dbReference type="ARBA" id="ARBA00023012"/>
    </source>
</evidence>